<dbReference type="Proteomes" id="UP000789739">
    <property type="component" value="Unassembled WGS sequence"/>
</dbReference>
<accession>A0A9N8W9C6</accession>
<reference evidence="1" key="1">
    <citation type="submission" date="2021-06" db="EMBL/GenBank/DDBJ databases">
        <authorList>
            <person name="Kallberg Y."/>
            <person name="Tangrot J."/>
            <person name="Rosling A."/>
        </authorList>
    </citation>
    <scope>NUCLEOTIDE SEQUENCE</scope>
    <source>
        <strain evidence="1">BR232B</strain>
    </source>
</reference>
<sequence length="284" mass="32721">MTNKQSYFDLKNPIEWNIVEFHRFFIEKNKDRPERLEYKRAADKLNKSLRSIVNTSSNVDTIRKALKLQETAKRGRRKGGVLDKIWTSVEAELEEKKLTDLQLYGLLQAMRANQNYASKLNHGALESLEGVITSIKHKSESEQSEPNKLKRKMIESNVLQQISDNERRQVRCLQMFNEDIRAKRFVCHAAAVSPHRMTHHRKIQSNSARSLKSGFSMPTLSWVNLNLIGVGSSSKRSHSLYGRLTISYAWMTNNVLGHQNTSANPFKINTKLSLLGVLQFDEFF</sequence>
<dbReference type="OrthoDB" id="2444858at2759"/>
<name>A0A9N8W9C6_9GLOM</name>
<comment type="caution">
    <text evidence="1">The sequence shown here is derived from an EMBL/GenBank/DDBJ whole genome shotgun (WGS) entry which is preliminary data.</text>
</comment>
<evidence type="ECO:0000313" key="2">
    <source>
        <dbReference type="Proteomes" id="UP000789739"/>
    </source>
</evidence>
<keyword evidence="2" id="KW-1185">Reference proteome</keyword>
<dbReference type="AlphaFoldDB" id="A0A9N8W9C6"/>
<proteinExistence type="predicted"/>
<organism evidence="1 2">
    <name type="scientific">Paraglomus brasilianum</name>
    <dbReference type="NCBI Taxonomy" id="144538"/>
    <lineage>
        <taxon>Eukaryota</taxon>
        <taxon>Fungi</taxon>
        <taxon>Fungi incertae sedis</taxon>
        <taxon>Mucoromycota</taxon>
        <taxon>Glomeromycotina</taxon>
        <taxon>Glomeromycetes</taxon>
        <taxon>Paraglomerales</taxon>
        <taxon>Paraglomeraceae</taxon>
        <taxon>Paraglomus</taxon>
    </lineage>
</organism>
<protein>
    <submittedName>
        <fullName evidence="1">3255_t:CDS:1</fullName>
    </submittedName>
</protein>
<evidence type="ECO:0000313" key="1">
    <source>
        <dbReference type="EMBL" id="CAG8481848.1"/>
    </source>
</evidence>
<dbReference type="EMBL" id="CAJVPI010000110">
    <property type="protein sequence ID" value="CAG8481848.1"/>
    <property type="molecule type" value="Genomic_DNA"/>
</dbReference>
<gene>
    <name evidence="1" type="ORF">PBRASI_LOCUS1625</name>
</gene>